<keyword evidence="10" id="KW-1185">Reference proteome</keyword>
<protein>
    <recommendedName>
        <fullName evidence="3">pectinesterase</fullName>
        <ecNumber evidence="3">3.1.1.11</ecNumber>
    </recommendedName>
</protein>
<dbReference type="InterPro" id="IPR000070">
    <property type="entry name" value="Pectinesterase_cat"/>
</dbReference>
<comment type="pathway">
    <text evidence="1">Glycan metabolism; pectin degradation; 2-dehydro-3-deoxy-D-gluconate from pectin: step 1/5.</text>
</comment>
<evidence type="ECO:0000259" key="8">
    <source>
        <dbReference type="Pfam" id="PF01095"/>
    </source>
</evidence>
<comment type="catalytic activity">
    <reaction evidence="6">
        <text>[(1-&gt;4)-alpha-D-galacturonosyl methyl ester](n) + n H2O = [(1-&gt;4)-alpha-D-galacturonosyl](n) + n methanol + n H(+)</text>
        <dbReference type="Rhea" id="RHEA:22380"/>
        <dbReference type="Rhea" id="RHEA-COMP:14570"/>
        <dbReference type="Rhea" id="RHEA-COMP:14573"/>
        <dbReference type="ChEBI" id="CHEBI:15377"/>
        <dbReference type="ChEBI" id="CHEBI:15378"/>
        <dbReference type="ChEBI" id="CHEBI:17790"/>
        <dbReference type="ChEBI" id="CHEBI:140522"/>
        <dbReference type="ChEBI" id="CHEBI:140523"/>
        <dbReference type="EC" id="3.1.1.11"/>
    </reaction>
</comment>
<dbReference type="PANTHER" id="PTHR31321:SF76">
    <property type="entry name" value="PECTINESTERASE 10-RELATED"/>
    <property type="match status" value="1"/>
</dbReference>
<dbReference type="PANTHER" id="PTHR31321">
    <property type="entry name" value="ACYL-COA THIOESTER HYDROLASE YBHC-RELATED"/>
    <property type="match status" value="1"/>
</dbReference>
<dbReference type="InterPro" id="IPR012334">
    <property type="entry name" value="Pectin_lyas_fold"/>
</dbReference>
<dbReference type="AlphaFoldDB" id="A0A9J5WDL0"/>
<organism evidence="9 10">
    <name type="scientific">Solanum commersonii</name>
    <name type="common">Commerson's wild potato</name>
    <name type="synonym">Commerson's nightshade</name>
    <dbReference type="NCBI Taxonomy" id="4109"/>
    <lineage>
        <taxon>Eukaryota</taxon>
        <taxon>Viridiplantae</taxon>
        <taxon>Streptophyta</taxon>
        <taxon>Embryophyta</taxon>
        <taxon>Tracheophyta</taxon>
        <taxon>Spermatophyta</taxon>
        <taxon>Magnoliopsida</taxon>
        <taxon>eudicotyledons</taxon>
        <taxon>Gunneridae</taxon>
        <taxon>Pentapetalae</taxon>
        <taxon>asterids</taxon>
        <taxon>lamiids</taxon>
        <taxon>Solanales</taxon>
        <taxon>Solanaceae</taxon>
        <taxon>Solanoideae</taxon>
        <taxon>Solaneae</taxon>
        <taxon>Solanum</taxon>
    </lineage>
</organism>
<dbReference type="SUPFAM" id="SSF51126">
    <property type="entry name" value="Pectin lyase-like"/>
    <property type="match status" value="1"/>
</dbReference>
<dbReference type="EMBL" id="JACXVP010000012">
    <property type="protein sequence ID" value="KAG5573793.1"/>
    <property type="molecule type" value="Genomic_DNA"/>
</dbReference>
<feature type="signal peptide" evidence="7">
    <location>
        <begin position="1"/>
        <end position="21"/>
    </location>
</feature>
<dbReference type="InterPro" id="IPR011050">
    <property type="entry name" value="Pectin_lyase_fold/virulence"/>
</dbReference>
<dbReference type="GO" id="GO:0030599">
    <property type="term" value="F:pectinesterase activity"/>
    <property type="evidence" value="ECO:0007669"/>
    <property type="project" value="UniProtKB-EC"/>
</dbReference>
<gene>
    <name evidence="9" type="ORF">H5410_063559</name>
</gene>
<dbReference type="GO" id="GO:0042545">
    <property type="term" value="P:cell wall modification"/>
    <property type="evidence" value="ECO:0007669"/>
    <property type="project" value="InterPro"/>
</dbReference>
<dbReference type="Proteomes" id="UP000824120">
    <property type="component" value="Chromosome 12"/>
</dbReference>
<dbReference type="Pfam" id="PF01095">
    <property type="entry name" value="Pectinesterase"/>
    <property type="match status" value="1"/>
</dbReference>
<evidence type="ECO:0000256" key="2">
    <source>
        <dbReference type="ARBA" id="ARBA00008891"/>
    </source>
</evidence>
<proteinExistence type="inferred from homology"/>
<evidence type="ECO:0000313" key="9">
    <source>
        <dbReference type="EMBL" id="KAG5573793.1"/>
    </source>
</evidence>
<dbReference type="Gene3D" id="2.160.20.10">
    <property type="entry name" value="Single-stranded right-handed beta-helix, Pectin lyase-like"/>
    <property type="match status" value="1"/>
</dbReference>
<dbReference type="OrthoDB" id="2019149at2759"/>
<name>A0A9J5WDL0_SOLCO</name>
<comment type="caution">
    <text evidence="9">The sequence shown here is derived from an EMBL/GenBank/DDBJ whole genome shotgun (WGS) entry which is preliminary data.</text>
</comment>
<keyword evidence="4" id="KW-0378">Hydrolase</keyword>
<evidence type="ECO:0000256" key="6">
    <source>
        <dbReference type="ARBA" id="ARBA00047928"/>
    </source>
</evidence>
<sequence length="149" mass="17080">MSSFFFNFLIFFLGIIELGNANFLSDFHFNEQKKNSTVYVDPSGHGNFATIQSAIDSVPQNNQYWICILIKPGQYREQVKIPREKPYIYLKGDKSGEVIVTWDGHGSIATDATFTTEAHNTIVESITFINSYNYPPKATKIQGWWQWQA</sequence>
<accession>A0A9J5WDL0</accession>
<comment type="similarity">
    <text evidence="2">Belongs to the pectinesterase family.</text>
</comment>
<dbReference type="EC" id="3.1.1.11" evidence="3"/>
<keyword evidence="7" id="KW-0732">Signal</keyword>
<evidence type="ECO:0000256" key="5">
    <source>
        <dbReference type="ARBA" id="ARBA00023085"/>
    </source>
</evidence>
<evidence type="ECO:0000256" key="3">
    <source>
        <dbReference type="ARBA" id="ARBA00013229"/>
    </source>
</evidence>
<evidence type="ECO:0000256" key="1">
    <source>
        <dbReference type="ARBA" id="ARBA00005184"/>
    </source>
</evidence>
<feature type="domain" description="Pectinesterase catalytic" evidence="8">
    <location>
        <begin position="38"/>
        <end position="131"/>
    </location>
</feature>
<evidence type="ECO:0000256" key="4">
    <source>
        <dbReference type="ARBA" id="ARBA00022801"/>
    </source>
</evidence>
<keyword evidence="5" id="KW-0063">Aspartyl esterase</keyword>
<feature type="chain" id="PRO_5039932998" description="pectinesterase" evidence="7">
    <location>
        <begin position="22"/>
        <end position="149"/>
    </location>
</feature>
<evidence type="ECO:0000256" key="7">
    <source>
        <dbReference type="SAM" id="SignalP"/>
    </source>
</evidence>
<dbReference type="GO" id="GO:0045490">
    <property type="term" value="P:pectin catabolic process"/>
    <property type="evidence" value="ECO:0007669"/>
    <property type="project" value="TreeGrafter"/>
</dbReference>
<evidence type="ECO:0000313" key="10">
    <source>
        <dbReference type="Proteomes" id="UP000824120"/>
    </source>
</evidence>
<reference evidence="9 10" key="1">
    <citation type="submission" date="2020-09" db="EMBL/GenBank/DDBJ databases">
        <title>De no assembly of potato wild relative species, Solanum commersonii.</title>
        <authorList>
            <person name="Cho K."/>
        </authorList>
    </citation>
    <scope>NUCLEOTIDE SEQUENCE [LARGE SCALE GENOMIC DNA]</scope>
    <source>
        <strain evidence="9">LZ3.2</strain>
        <tissue evidence="9">Leaf</tissue>
    </source>
</reference>